<dbReference type="InterPro" id="IPR036908">
    <property type="entry name" value="RlpA-like_sf"/>
</dbReference>
<keyword evidence="2" id="KW-0812">Transmembrane</keyword>
<dbReference type="Pfam" id="PF07501">
    <property type="entry name" value="G5"/>
    <property type="match status" value="1"/>
</dbReference>
<dbReference type="RefSeq" id="WP_003333917.1">
    <property type="nucleotide sequence ID" value="NZ_CP007806.1"/>
</dbReference>
<dbReference type="Gene3D" id="2.40.40.10">
    <property type="entry name" value="RlpA-like domain"/>
    <property type="match status" value="1"/>
</dbReference>
<reference evidence="4 5" key="1">
    <citation type="journal article" date="2011" name="J. Bacteriol.">
        <title>Genome sequence of Brevibacillus laterosporus LMG 15441, a pathogen of invertebrates.</title>
        <authorList>
            <person name="Djukic M."/>
            <person name="Poehlein A."/>
            <person name="Thurmer A."/>
            <person name="Daniel R."/>
        </authorList>
    </citation>
    <scope>NUCLEOTIDE SEQUENCE [LARGE SCALE GENOMIC DNA]</scope>
    <source>
        <strain evidence="4 5">LMG 15441</strain>
    </source>
</reference>
<dbReference type="Proteomes" id="UP000005850">
    <property type="component" value="Chromosome"/>
</dbReference>
<dbReference type="InterPro" id="IPR051933">
    <property type="entry name" value="Resuscitation_pf_RpfB"/>
</dbReference>
<feature type="transmembrane region" description="Helical" evidence="2">
    <location>
        <begin position="12"/>
        <end position="33"/>
    </location>
</feature>
<evidence type="ECO:0000313" key="4">
    <source>
        <dbReference type="EMBL" id="AIG24478.1"/>
    </source>
</evidence>
<dbReference type="AlphaFoldDB" id="A0A075QZW3"/>
<dbReference type="Pfam" id="PF06725">
    <property type="entry name" value="3D"/>
    <property type="match status" value="1"/>
</dbReference>
<dbReference type="Gene3D" id="2.20.230.10">
    <property type="entry name" value="Resuscitation-promoting factor rpfb"/>
    <property type="match status" value="1"/>
</dbReference>
<evidence type="ECO:0000259" key="3">
    <source>
        <dbReference type="PROSITE" id="PS51109"/>
    </source>
</evidence>
<evidence type="ECO:0000256" key="2">
    <source>
        <dbReference type="SAM" id="Phobius"/>
    </source>
</evidence>
<dbReference type="InterPro" id="IPR059180">
    <property type="entry name" value="3D_YorM"/>
</dbReference>
<dbReference type="GO" id="GO:0009254">
    <property type="term" value="P:peptidoglycan turnover"/>
    <property type="evidence" value="ECO:0007669"/>
    <property type="project" value="InterPro"/>
</dbReference>
<dbReference type="HOGENOM" id="CLU_036884_0_1_9"/>
<accession>A0A075QZW3</accession>
<dbReference type="PANTHER" id="PTHR39160:SF4">
    <property type="entry name" value="RESUSCITATION-PROMOTING FACTOR RPFB"/>
    <property type="match status" value="1"/>
</dbReference>
<proteinExistence type="predicted"/>
<organism evidence="4 5">
    <name type="scientific">Brevibacillus laterosporus LMG 15441</name>
    <dbReference type="NCBI Taxonomy" id="1042163"/>
    <lineage>
        <taxon>Bacteria</taxon>
        <taxon>Bacillati</taxon>
        <taxon>Bacillota</taxon>
        <taxon>Bacilli</taxon>
        <taxon>Bacillales</taxon>
        <taxon>Paenibacillaceae</taxon>
        <taxon>Brevibacillus</taxon>
    </lineage>
</organism>
<sequence>MELGKIWVPHNRLLLSILGAATFVLLSVGIYFFNLSTQPKQVTLVIDGVSQDITTTAKTVEQLLQEKQVQITDKDSIKPGLDTSVEKAMTVDLQTSWAIPVQIAGQKTVVHTIKRTVAGALADAGVKVSKKDKINPSVDSKLTKDTEISVIRVEEKAVQVNKDIAFREIRQKDTSLNNGEVRELKKGQAGKAILHYSVVFENGKEVSRKLVKTDVVTEKQDRVLAVGTKKQEVMAASLPSRGGKDIRAKRVLNNVTLTAYAPNAGGGYGRTAMGVKATVGKTVAVDPKLVPLGWWVYIEGIGYRRAEDTGGAIKGHKMDVYLGSESEAMRFGRKKGYKVHVIGPKLP</sequence>
<dbReference type="STRING" id="1042163.BRLA_c000630"/>
<gene>
    <name evidence="4" type="primary">yocH_1</name>
    <name evidence="4" type="ORF">BRLA_c000630</name>
</gene>
<dbReference type="CDD" id="cd14667">
    <property type="entry name" value="3D_containing_proteins"/>
    <property type="match status" value="1"/>
</dbReference>
<feature type="domain" description="G5" evidence="3">
    <location>
        <begin position="150"/>
        <end position="230"/>
    </location>
</feature>
<keyword evidence="2" id="KW-0472">Membrane</keyword>
<name>A0A075QZW3_BRELA</name>
<evidence type="ECO:0000256" key="1">
    <source>
        <dbReference type="ARBA" id="ARBA00022729"/>
    </source>
</evidence>
<protein>
    <submittedName>
        <fullName evidence="4">Cell wall-binding protein YocH</fullName>
    </submittedName>
</protein>
<evidence type="ECO:0000313" key="5">
    <source>
        <dbReference type="Proteomes" id="UP000005850"/>
    </source>
</evidence>
<dbReference type="SMART" id="SM01208">
    <property type="entry name" value="G5"/>
    <property type="match status" value="1"/>
</dbReference>
<dbReference type="KEGG" id="blr:BRLA_c000630"/>
<keyword evidence="1" id="KW-0732">Signal</keyword>
<dbReference type="EMBL" id="CP007806">
    <property type="protein sequence ID" value="AIG24478.1"/>
    <property type="molecule type" value="Genomic_DNA"/>
</dbReference>
<dbReference type="PANTHER" id="PTHR39160">
    <property type="entry name" value="CELL WALL-BINDING PROTEIN YOCH"/>
    <property type="match status" value="1"/>
</dbReference>
<dbReference type="InterPro" id="IPR007137">
    <property type="entry name" value="DUF348"/>
</dbReference>
<dbReference type="InterPro" id="IPR011098">
    <property type="entry name" value="G5_dom"/>
</dbReference>
<dbReference type="PROSITE" id="PS51109">
    <property type="entry name" value="G5"/>
    <property type="match status" value="1"/>
</dbReference>
<dbReference type="Pfam" id="PF03990">
    <property type="entry name" value="DUF348"/>
    <property type="match status" value="2"/>
</dbReference>
<dbReference type="eggNOG" id="COG3583">
    <property type="taxonomic scope" value="Bacteria"/>
</dbReference>
<dbReference type="GO" id="GO:0019867">
    <property type="term" value="C:outer membrane"/>
    <property type="evidence" value="ECO:0007669"/>
    <property type="project" value="InterPro"/>
</dbReference>
<dbReference type="GO" id="GO:0004553">
    <property type="term" value="F:hydrolase activity, hydrolyzing O-glycosyl compounds"/>
    <property type="evidence" value="ECO:0007669"/>
    <property type="project" value="InterPro"/>
</dbReference>
<dbReference type="SUPFAM" id="SSF50685">
    <property type="entry name" value="Barwin-like endoglucanases"/>
    <property type="match status" value="1"/>
</dbReference>
<dbReference type="eggNOG" id="COG3584">
    <property type="taxonomic scope" value="Bacteria"/>
</dbReference>
<keyword evidence="2" id="KW-1133">Transmembrane helix</keyword>
<dbReference type="InterPro" id="IPR010611">
    <property type="entry name" value="3D_dom"/>
</dbReference>
<keyword evidence="5" id="KW-1185">Reference proteome</keyword>